<dbReference type="SUPFAM" id="SSF53187">
    <property type="entry name" value="Zn-dependent exopeptidases"/>
    <property type="match status" value="1"/>
</dbReference>
<dbReference type="SMART" id="SM00646">
    <property type="entry name" value="Ami_3"/>
    <property type="match status" value="1"/>
</dbReference>
<evidence type="ECO:0000259" key="2">
    <source>
        <dbReference type="SMART" id="SM00646"/>
    </source>
</evidence>
<dbReference type="PANTHER" id="PTHR30404">
    <property type="entry name" value="N-ACETYLMURAMOYL-L-ALANINE AMIDASE"/>
    <property type="match status" value="1"/>
</dbReference>
<dbReference type="STRING" id="29367.CLPUN_01960"/>
<dbReference type="Pfam" id="PF01520">
    <property type="entry name" value="Amidase_3"/>
    <property type="match status" value="1"/>
</dbReference>
<feature type="domain" description="MurNAc-LAA" evidence="2">
    <location>
        <begin position="99"/>
        <end position="212"/>
    </location>
</feature>
<evidence type="ECO:0000256" key="1">
    <source>
        <dbReference type="ARBA" id="ARBA00022801"/>
    </source>
</evidence>
<proteinExistence type="predicted"/>
<dbReference type="EC" id="3.5.1.28" evidence="3"/>
<keyword evidence="4" id="KW-1185">Reference proteome</keyword>
<dbReference type="CDD" id="cd02696">
    <property type="entry name" value="MurNAc-LAA"/>
    <property type="match status" value="1"/>
</dbReference>
<dbReference type="EMBL" id="LZZM01000011">
    <property type="protein sequence ID" value="OOM82494.1"/>
    <property type="molecule type" value="Genomic_DNA"/>
</dbReference>
<organism evidence="3 4">
    <name type="scientific">Clostridium puniceum</name>
    <dbReference type="NCBI Taxonomy" id="29367"/>
    <lineage>
        <taxon>Bacteria</taxon>
        <taxon>Bacillati</taxon>
        <taxon>Bacillota</taxon>
        <taxon>Clostridia</taxon>
        <taxon>Eubacteriales</taxon>
        <taxon>Clostridiaceae</taxon>
        <taxon>Clostridium</taxon>
    </lineage>
</organism>
<keyword evidence="1 3" id="KW-0378">Hydrolase</keyword>
<dbReference type="AlphaFoldDB" id="A0A1S8TXQ4"/>
<name>A0A1S8TXQ4_9CLOT</name>
<dbReference type="RefSeq" id="WP_077845520.1">
    <property type="nucleotide sequence ID" value="NZ_LZZM01000011.1"/>
</dbReference>
<dbReference type="InterPro" id="IPR050695">
    <property type="entry name" value="N-acetylmuramoyl_amidase_3"/>
</dbReference>
<gene>
    <name evidence="3" type="primary">amiC_1</name>
    <name evidence="3" type="ORF">CLPUN_01960</name>
</gene>
<dbReference type="InterPro" id="IPR002508">
    <property type="entry name" value="MurNAc-LAA_cat"/>
</dbReference>
<reference evidence="3 4" key="1">
    <citation type="submission" date="2016-05" db="EMBL/GenBank/DDBJ databases">
        <title>Microbial solvent formation.</title>
        <authorList>
            <person name="Poehlein A."/>
            <person name="Montoya Solano J.D."/>
            <person name="Flitsch S."/>
            <person name="Krabben P."/>
            <person name="Duerre P."/>
            <person name="Daniel R."/>
        </authorList>
    </citation>
    <scope>NUCLEOTIDE SEQUENCE [LARGE SCALE GENOMIC DNA]</scope>
    <source>
        <strain evidence="3 4">DSM 2619</strain>
    </source>
</reference>
<accession>A0A1S8TXQ4</accession>
<dbReference type="GO" id="GO:0030288">
    <property type="term" value="C:outer membrane-bounded periplasmic space"/>
    <property type="evidence" value="ECO:0007669"/>
    <property type="project" value="TreeGrafter"/>
</dbReference>
<comment type="caution">
    <text evidence="3">The sequence shown here is derived from an EMBL/GenBank/DDBJ whole genome shotgun (WGS) entry which is preliminary data.</text>
</comment>
<dbReference type="PANTHER" id="PTHR30404:SF0">
    <property type="entry name" value="N-ACETYLMURAMOYL-L-ALANINE AMIDASE AMIC"/>
    <property type="match status" value="1"/>
</dbReference>
<evidence type="ECO:0000313" key="3">
    <source>
        <dbReference type="EMBL" id="OOM82494.1"/>
    </source>
</evidence>
<dbReference type="GO" id="GO:0008745">
    <property type="term" value="F:N-acetylmuramoyl-L-alanine amidase activity"/>
    <property type="evidence" value="ECO:0007669"/>
    <property type="project" value="UniProtKB-EC"/>
</dbReference>
<evidence type="ECO:0000313" key="4">
    <source>
        <dbReference type="Proteomes" id="UP000190890"/>
    </source>
</evidence>
<dbReference type="NCBIfam" id="TIGR02883">
    <property type="entry name" value="spore_cwlD"/>
    <property type="match status" value="1"/>
</dbReference>
<dbReference type="InterPro" id="IPR014234">
    <property type="entry name" value="Spore_CwlD"/>
</dbReference>
<dbReference type="GO" id="GO:0009253">
    <property type="term" value="P:peptidoglycan catabolic process"/>
    <property type="evidence" value="ECO:0007669"/>
    <property type="project" value="InterPro"/>
</dbReference>
<dbReference type="Proteomes" id="UP000190890">
    <property type="component" value="Unassembled WGS sequence"/>
</dbReference>
<sequence>MRIKTVLIVFCIFFLIFGIPLKVSADENKVQHIVLIDPGHGGIDGGAKSKNGTIEKDINLSISIKLKAELEAANYIVYMTRAEDSQLDSRKAKDLSARCQMKKDTKCDMFISIHQNMFPQANCFGAQVWYASNDDSKVLAEDIQASLKETVDDKNKRIAKAAKEQYKILRDGYEAPCVLVECGFLSNYEEEQKLKTSEHQDKIVKGIASGVNKYFERKNN</sequence>
<dbReference type="Gene3D" id="3.40.630.40">
    <property type="entry name" value="Zn-dependent exopeptidases"/>
    <property type="match status" value="1"/>
</dbReference>
<protein>
    <submittedName>
        <fullName evidence="3">N-acetylmuramoyl-L-alanine amidase AmiC</fullName>
        <ecNumber evidence="3">3.5.1.28</ecNumber>
    </submittedName>
</protein>
<dbReference type="OrthoDB" id="9806267at2"/>